<dbReference type="NCBIfam" id="TIGR00125">
    <property type="entry name" value="cyt_tran_rel"/>
    <property type="match status" value="1"/>
</dbReference>
<keyword evidence="4 9" id="KW-0547">Nucleotide-binding</keyword>
<comment type="subunit">
    <text evidence="9">Homohexamer.</text>
</comment>
<feature type="site" description="Transition state stabilizer" evidence="9">
    <location>
        <position position="17"/>
    </location>
</feature>
<dbReference type="GO" id="GO:0015937">
    <property type="term" value="P:coenzyme A biosynthetic process"/>
    <property type="evidence" value="ECO:0007669"/>
    <property type="project" value="UniProtKB-UniRule"/>
</dbReference>
<comment type="catalytic activity">
    <reaction evidence="8 9">
        <text>(R)-4'-phosphopantetheine + ATP + H(+) = 3'-dephospho-CoA + diphosphate</text>
        <dbReference type="Rhea" id="RHEA:19801"/>
        <dbReference type="ChEBI" id="CHEBI:15378"/>
        <dbReference type="ChEBI" id="CHEBI:30616"/>
        <dbReference type="ChEBI" id="CHEBI:33019"/>
        <dbReference type="ChEBI" id="CHEBI:57328"/>
        <dbReference type="ChEBI" id="CHEBI:61723"/>
        <dbReference type="EC" id="2.7.7.3"/>
    </reaction>
</comment>
<dbReference type="PANTHER" id="PTHR21342:SF1">
    <property type="entry name" value="PHOSPHOPANTETHEINE ADENYLYLTRANSFERASE"/>
    <property type="match status" value="1"/>
</dbReference>
<dbReference type="NCBIfam" id="TIGR01510">
    <property type="entry name" value="coaD_prev_kdtB"/>
    <property type="match status" value="1"/>
</dbReference>
<comment type="cofactor">
    <cofactor evidence="9">
        <name>Mg(2+)</name>
        <dbReference type="ChEBI" id="CHEBI:18420"/>
    </cofactor>
</comment>
<keyword evidence="3 9" id="KW-0548">Nucleotidyltransferase</keyword>
<dbReference type="PANTHER" id="PTHR21342">
    <property type="entry name" value="PHOSPHOPANTETHEINE ADENYLYLTRANSFERASE"/>
    <property type="match status" value="1"/>
</dbReference>
<dbReference type="HAMAP" id="MF_00151">
    <property type="entry name" value="PPAT_bact"/>
    <property type="match status" value="1"/>
</dbReference>
<feature type="binding site" evidence="9">
    <location>
        <position position="41"/>
    </location>
    <ligand>
        <name>substrate</name>
    </ligand>
</feature>
<dbReference type="SUPFAM" id="SSF52374">
    <property type="entry name" value="Nucleotidylyl transferase"/>
    <property type="match status" value="1"/>
</dbReference>
<feature type="binding site" evidence="9">
    <location>
        <position position="73"/>
    </location>
    <ligand>
        <name>substrate</name>
    </ligand>
</feature>
<comment type="pathway">
    <text evidence="9">Cofactor biosynthesis; coenzyme A biosynthesis; CoA from (R)-pantothenate: step 4/5.</text>
</comment>
<dbReference type="CDD" id="cd02163">
    <property type="entry name" value="PPAT"/>
    <property type="match status" value="1"/>
</dbReference>
<evidence type="ECO:0000256" key="9">
    <source>
        <dbReference type="HAMAP-Rule" id="MF_00151"/>
    </source>
</evidence>
<evidence type="ECO:0000313" key="13">
    <source>
        <dbReference type="Proteomes" id="UP000076244"/>
    </source>
</evidence>
<evidence type="ECO:0000313" key="12">
    <source>
        <dbReference type="EMBL" id="AMV66226.1"/>
    </source>
</evidence>
<feature type="binding site" evidence="9">
    <location>
        <position position="98"/>
    </location>
    <ligand>
        <name>ATP</name>
        <dbReference type="ChEBI" id="CHEBI:30616"/>
    </ligand>
</feature>
<keyword evidence="13" id="KW-1185">Reference proteome</keyword>
<dbReference type="GO" id="GO:0004595">
    <property type="term" value="F:pantetheine-phosphate adenylyltransferase activity"/>
    <property type="evidence" value="ECO:0007669"/>
    <property type="project" value="UniProtKB-UniRule"/>
</dbReference>
<dbReference type="GO" id="GO:0005737">
    <property type="term" value="C:cytoplasm"/>
    <property type="evidence" value="ECO:0007669"/>
    <property type="project" value="UniProtKB-SubCell"/>
</dbReference>
<feature type="binding site" evidence="9">
    <location>
        <begin position="88"/>
        <end position="90"/>
    </location>
    <ligand>
        <name>ATP</name>
        <dbReference type="ChEBI" id="CHEBI:30616"/>
    </ligand>
</feature>
<dbReference type="OrthoDB" id="9806661at2"/>
<protein>
    <recommendedName>
        <fullName evidence="9">Phosphopantetheine adenylyltransferase</fullName>
        <ecNumber evidence="9">2.7.7.3</ecNumber>
    </recommendedName>
    <alternativeName>
        <fullName evidence="9">Dephospho-CoA pyrophosphorylase</fullName>
    </alternativeName>
    <alternativeName>
        <fullName evidence="9">Pantetheine-phosphate adenylyltransferase</fullName>
        <shortName evidence="9">PPAT</shortName>
    </alternativeName>
</protein>
<dbReference type="RefSeq" id="WP_046872194.1">
    <property type="nucleotide sequence ID" value="NZ_BAAAXI010000145.1"/>
</dbReference>
<accession>A0A0R2HC26</accession>
<comment type="similarity">
    <text evidence="9">Belongs to the bacterial CoaD family.</text>
</comment>
<dbReference type="EMBL" id="CP012275">
    <property type="protein sequence ID" value="AMV61900.1"/>
    <property type="molecule type" value="Genomic_DNA"/>
</dbReference>
<proteinExistence type="inferred from homology"/>
<dbReference type="InterPro" id="IPR014729">
    <property type="entry name" value="Rossmann-like_a/b/a_fold"/>
</dbReference>
<name>A0A0R2HC26_9LACO</name>
<comment type="function">
    <text evidence="9">Reversibly transfers an adenylyl group from ATP to 4'-phosphopantetheine, yielding dephospho-CoA (dPCoA) and pyrophosphate.</text>
</comment>
<gene>
    <name evidence="9" type="primary">coaD</name>
    <name evidence="11" type="ORF">ADU70_0400</name>
    <name evidence="12" type="ORF">ADU72_0277</name>
</gene>
<dbReference type="EC" id="2.7.7.3" evidence="9"/>
<evidence type="ECO:0000256" key="3">
    <source>
        <dbReference type="ARBA" id="ARBA00022695"/>
    </source>
</evidence>
<dbReference type="Proteomes" id="UP000076405">
    <property type="component" value="Chromosome"/>
</dbReference>
<keyword evidence="6 9" id="KW-0460">Magnesium</keyword>
<sequence>MRIAVFPGSFDPLTNGHLDIIKRGSYLFDELVVAVGVNTTKTALFSTEEKVHLIEEAVSPLKNVRVVTTQGLTVDLFKKLGATTLIRGLRDEADYRYERQIAEMNHQLDSQVETIFLMARPQDTYVASSIIKEIAKMGGDISQFVPKNVSEPLKAKFK</sequence>
<dbReference type="GO" id="GO:0005524">
    <property type="term" value="F:ATP binding"/>
    <property type="evidence" value="ECO:0007669"/>
    <property type="project" value="UniProtKB-KW"/>
</dbReference>
<evidence type="ECO:0000256" key="6">
    <source>
        <dbReference type="ARBA" id="ARBA00022842"/>
    </source>
</evidence>
<keyword evidence="7 9" id="KW-0173">Coenzyme A biosynthesis</keyword>
<reference evidence="13 14" key="1">
    <citation type="journal article" date="2016" name="PLoS ONE">
        <title>The Identification of Novel Diagnostic Marker Genes for the Detection of Beer Spoiling Pediococcus damnosus Strains Using the BlAst Diagnostic Gene findEr.</title>
        <authorList>
            <person name="Behr J."/>
            <person name="Geissler A.J."/>
            <person name="Schmid J."/>
            <person name="Zehe A."/>
            <person name="Vogel R.F."/>
        </authorList>
    </citation>
    <scope>NUCLEOTIDE SEQUENCE [LARGE SCALE GENOMIC DNA]</scope>
    <source>
        <strain evidence="11 14">TMW 2.1533</strain>
        <strain evidence="12 13">TMW 2.1535</strain>
    </source>
</reference>
<dbReference type="PRINTS" id="PR01020">
    <property type="entry name" value="LPSBIOSNTHSS"/>
</dbReference>
<dbReference type="EMBL" id="CP012288">
    <property type="protein sequence ID" value="AMV66226.1"/>
    <property type="molecule type" value="Genomic_DNA"/>
</dbReference>
<keyword evidence="5 9" id="KW-0067">ATP-binding</keyword>
<feature type="binding site" evidence="9">
    <location>
        <position position="9"/>
    </location>
    <ligand>
        <name>substrate</name>
    </ligand>
</feature>
<dbReference type="AlphaFoldDB" id="A0A0R2HC26"/>
<evidence type="ECO:0000256" key="2">
    <source>
        <dbReference type="ARBA" id="ARBA00022679"/>
    </source>
</evidence>
<evidence type="ECO:0000259" key="10">
    <source>
        <dbReference type="Pfam" id="PF01467"/>
    </source>
</evidence>
<keyword evidence="1 9" id="KW-0963">Cytoplasm</keyword>
<evidence type="ECO:0000256" key="5">
    <source>
        <dbReference type="ARBA" id="ARBA00022840"/>
    </source>
</evidence>
<dbReference type="Proteomes" id="UP000076244">
    <property type="component" value="Chromosome"/>
</dbReference>
<organism evidence="11 14">
    <name type="scientific">Pediococcus damnosus</name>
    <dbReference type="NCBI Taxonomy" id="51663"/>
    <lineage>
        <taxon>Bacteria</taxon>
        <taxon>Bacillati</taxon>
        <taxon>Bacillota</taxon>
        <taxon>Bacilli</taxon>
        <taxon>Lactobacillales</taxon>
        <taxon>Lactobacillaceae</taxon>
        <taxon>Pediococcus</taxon>
    </lineage>
</organism>
<feature type="binding site" evidence="9">
    <location>
        <begin position="123"/>
        <end position="129"/>
    </location>
    <ligand>
        <name>ATP</name>
        <dbReference type="ChEBI" id="CHEBI:30616"/>
    </ligand>
</feature>
<evidence type="ECO:0000313" key="11">
    <source>
        <dbReference type="EMBL" id="AMV61900.1"/>
    </source>
</evidence>
<evidence type="ECO:0000256" key="1">
    <source>
        <dbReference type="ARBA" id="ARBA00022490"/>
    </source>
</evidence>
<feature type="domain" description="Cytidyltransferase-like" evidence="10">
    <location>
        <begin position="5"/>
        <end position="133"/>
    </location>
</feature>
<evidence type="ECO:0000256" key="4">
    <source>
        <dbReference type="ARBA" id="ARBA00022741"/>
    </source>
</evidence>
<dbReference type="InterPro" id="IPR004821">
    <property type="entry name" value="Cyt_trans-like"/>
</dbReference>
<evidence type="ECO:0000256" key="8">
    <source>
        <dbReference type="ARBA" id="ARBA00029346"/>
    </source>
</evidence>
<keyword evidence="2 9" id="KW-0808">Transferase</keyword>
<evidence type="ECO:0000313" key="14">
    <source>
        <dbReference type="Proteomes" id="UP000076405"/>
    </source>
</evidence>
<evidence type="ECO:0000256" key="7">
    <source>
        <dbReference type="ARBA" id="ARBA00022993"/>
    </source>
</evidence>
<feature type="binding site" evidence="9">
    <location>
        <position position="87"/>
    </location>
    <ligand>
        <name>substrate</name>
    </ligand>
</feature>
<dbReference type="InterPro" id="IPR001980">
    <property type="entry name" value="PPAT"/>
</dbReference>
<dbReference type="KEGG" id="pdm:ADU72_0277"/>
<feature type="binding site" evidence="9">
    <location>
        <position position="17"/>
    </location>
    <ligand>
        <name>ATP</name>
        <dbReference type="ChEBI" id="CHEBI:30616"/>
    </ligand>
</feature>
<dbReference type="Pfam" id="PF01467">
    <property type="entry name" value="CTP_transf_like"/>
    <property type="match status" value="1"/>
</dbReference>
<dbReference type="Gene3D" id="3.40.50.620">
    <property type="entry name" value="HUPs"/>
    <property type="match status" value="1"/>
</dbReference>
<dbReference type="GeneID" id="57275519"/>
<comment type="subcellular location">
    <subcellularLocation>
        <location evidence="9">Cytoplasm</location>
    </subcellularLocation>
</comment>
<feature type="binding site" evidence="9">
    <location>
        <begin position="9"/>
        <end position="10"/>
    </location>
    <ligand>
        <name>ATP</name>
        <dbReference type="ChEBI" id="CHEBI:30616"/>
    </ligand>
</feature>